<keyword evidence="3" id="KW-0808">Transferase</keyword>
<evidence type="ECO:0000313" key="3">
    <source>
        <dbReference type="EMBL" id="QOY85825.1"/>
    </source>
</evidence>
<keyword evidence="3" id="KW-0489">Methyltransferase</keyword>
<dbReference type="CDD" id="cd02440">
    <property type="entry name" value="AdoMet_MTases"/>
    <property type="match status" value="1"/>
</dbReference>
<dbReference type="GO" id="GO:0008757">
    <property type="term" value="F:S-adenosylmethionine-dependent methyltransferase activity"/>
    <property type="evidence" value="ECO:0007669"/>
    <property type="project" value="InterPro"/>
</dbReference>
<dbReference type="InterPro" id="IPR013216">
    <property type="entry name" value="Methyltransf_11"/>
</dbReference>
<gene>
    <name evidence="3" type="ORF">IRI77_23775</name>
</gene>
<protein>
    <submittedName>
        <fullName evidence="3">Methyltransferase domain-containing protein</fullName>
    </submittedName>
</protein>
<keyword evidence="1" id="KW-0175">Coiled coil</keyword>
<dbReference type="PANTHER" id="PTHR43861:SF6">
    <property type="entry name" value="METHYLTRANSFERASE TYPE 11"/>
    <property type="match status" value="1"/>
</dbReference>
<evidence type="ECO:0000259" key="2">
    <source>
        <dbReference type="Pfam" id="PF08241"/>
    </source>
</evidence>
<dbReference type="KEGG" id="pfer:IRI77_23775"/>
<sequence length="418" mass="46523">MVEFTGERLVPGQVDQDLLNEHMSRYAFAARLARNKRVLDIACGMGYGSFELSKHAARVVGLDVSEEAVNSARERYQSANLQFLTAPAQQIPLDDHSFDLIVAFEVIEHLSDWEELLGQAKRLLAPGGQFIVSTPNKAYYAETRRLAGPNPFHVHEFEFSEFQSELGRFFPSVTMFLQNHVQAISFHPTPGGSGLVAELEAGSAPAQPETSHFFLAVCALAPQTGSPVYLYLPTSSNVLREREQHIALLESELAKKDSWLEDLKQDHARLNTLHEELRAETDKTASWALGLEQELTAAQARVAQVQDELAAEQSSAREVVAAYEAKIDELHMELRTNAAAAEEALRHVEEHLQKKVADLAKCVELLDAAEETVKERTLWAQSLQARVEQLEQMLAAAQSSRWVRLGRRIGVGPDLHNS</sequence>
<dbReference type="Proteomes" id="UP000593892">
    <property type="component" value="Chromosome"/>
</dbReference>
<organism evidence="3 4">
    <name type="scientific">Paludibaculum fermentans</name>
    <dbReference type="NCBI Taxonomy" id="1473598"/>
    <lineage>
        <taxon>Bacteria</taxon>
        <taxon>Pseudomonadati</taxon>
        <taxon>Acidobacteriota</taxon>
        <taxon>Terriglobia</taxon>
        <taxon>Bryobacterales</taxon>
        <taxon>Bryobacteraceae</taxon>
        <taxon>Paludibaculum</taxon>
    </lineage>
</organism>
<evidence type="ECO:0000313" key="4">
    <source>
        <dbReference type="Proteomes" id="UP000593892"/>
    </source>
</evidence>
<keyword evidence="4" id="KW-1185">Reference proteome</keyword>
<dbReference type="Gene3D" id="1.10.287.1490">
    <property type="match status" value="1"/>
</dbReference>
<dbReference type="PANTHER" id="PTHR43861">
    <property type="entry name" value="TRANS-ACONITATE 2-METHYLTRANSFERASE-RELATED"/>
    <property type="match status" value="1"/>
</dbReference>
<feature type="domain" description="Methyltransferase type 11" evidence="2">
    <location>
        <begin position="39"/>
        <end position="132"/>
    </location>
</feature>
<name>A0A7S7SJB7_PALFE</name>
<proteinExistence type="predicted"/>
<dbReference type="SUPFAM" id="SSF53335">
    <property type="entry name" value="S-adenosyl-L-methionine-dependent methyltransferases"/>
    <property type="match status" value="1"/>
</dbReference>
<reference evidence="3 4" key="1">
    <citation type="submission" date="2020-10" db="EMBL/GenBank/DDBJ databases">
        <title>Complete genome sequence of Paludibaculum fermentans P105T, a facultatively anaerobic acidobacterium capable of dissimilatory Fe(III) reduction.</title>
        <authorList>
            <person name="Dedysh S.N."/>
            <person name="Beletsky A.V."/>
            <person name="Kulichevskaya I.S."/>
            <person name="Mardanov A.V."/>
            <person name="Ravin N.V."/>
        </authorList>
    </citation>
    <scope>NUCLEOTIDE SEQUENCE [LARGE SCALE GENOMIC DNA]</scope>
    <source>
        <strain evidence="3 4">P105</strain>
    </source>
</reference>
<accession>A0A7S7SJB7</accession>
<dbReference type="AlphaFoldDB" id="A0A7S7SJB7"/>
<dbReference type="RefSeq" id="WP_194447495.1">
    <property type="nucleotide sequence ID" value="NZ_CP063849.1"/>
</dbReference>
<feature type="coiled-coil region" evidence="1">
    <location>
        <begin position="260"/>
        <end position="351"/>
    </location>
</feature>
<dbReference type="Gene3D" id="3.40.50.150">
    <property type="entry name" value="Vaccinia Virus protein VP39"/>
    <property type="match status" value="1"/>
</dbReference>
<dbReference type="Pfam" id="PF08241">
    <property type="entry name" value="Methyltransf_11"/>
    <property type="match status" value="1"/>
</dbReference>
<dbReference type="InterPro" id="IPR029063">
    <property type="entry name" value="SAM-dependent_MTases_sf"/>
</dbReference>
<evidence type="ECO:0000256" key="1">
    <source>
        <dbReference type="SAM" id="Coils"/>
    </source>
</evidence>
<dbReference type="GO" id="GO:0032259">
    <property type="term" value="P:methylation"/>
    <property type="evidence" value="ECO:0007669"/>
    <property type="project" value="UniProtKB-KW"/>
</dbReference>
<dbReference type="EMBL" id="CP063849">
    <property type="protein sequence ID" value="QOY85825.1"/>
    <property type="molecule type" value="Genomic_DNA"/>
</dbReference>